<dbReference type="HOGENOM" id="CLU_069217_0_0_1"/>
<dbReference type="AlphaFoldDB" id="R7TU51"/>
<feature type="transmembrane region" description="Helical" evidence="3">
    <location>
        <begin position="151"/>
        <end position="178"/>
    </location>
</feature>
<dbReference type="Proteomes" id="UP000014760">
    <property type="component" value="Unassembled WGS sequence"/>
</dbReference>
<dbReference type="PROSITE" id="PS00615">
    <property type="entry name" value="C_TYPE_LECTIN_1"/>
    <property type="match status" value="1"/>
</dbReference>
<sequence>MDSHLAHIESDDENTFLAELLNVNLSDHMTAAWIGLWKAEEDLHKPSCDLSCRRQGWTWSGNASISSKMEPKWNQYEPSGGHSCVRLKNTGEWWDKHCSVVNNYICEKPILHQPTPAAAMPDAPTTIEGNSESRQSQNTSETTSEEECPDYLPLILGAAVGGVLLGLLIACIAFIVLYRRMKHNHQIKRSEPTKHRSGLSAQDTRVVSEYDSNATYVNEIPCVALATAKQPDKASYVNGFDVNALTNEYEHLTEEKKTANQNAPTSDDDGAYTTINVIETSFPEVIP</sequence>
<keyword evidence="3" id="KW-0472">Membrane</keyword>
<protein>
    <recommendedName>
        <fullName evidence="4">C-type lectin domain-containing protein</fullName>
    </recommendedName>
</protein>
<dbReference type="CDD" id="cd12087">
    <property type="entry name" value="TM_EGFR-like"/>
    <property type="match status" value="1"/>
</dbReference>
<feature type="domain" description="C-type lectin" evidence="4">
    <location>
        <begin position="1"/>
        <end position="107"/>
    </location>
</feature>
<dbReference type="Gene3D" id="3.10.100.10">
    <property type="entry name" value="Mannose-Binding Protein A, subunit A"/>
    <property type="match status" value="1"/>
</dbReference>
<dbReference type="Pfam" id="PF00059">
    <property type="entry name" value="Lectin_C"/>
    <property type="match status" value="1"/>
</dbReference>
<evidence type="ECO:0000256" key="3">
    <source>
        <dbReference type="SAM" id="Phobius"/>
    </source>
</evidence>
<dbReference type="OrthoDB" id="2142683at2759"/>
<dbReference type="CDD" id="cd00037">
    <property type="entry name" value="CLECT"/>
    <property type="match status" value="1"/>
</dbReference>
<accession>R7TU51</accession>
<dbReference type="InterPro" id="IPR001304">
    <property type="entry name" value="C-type_lectin-like"/>
</dbReference>
<dbReference type="EnsemblMetazoa" id="CapteT206280">
    <property type="protein sequence ID" value="CapteP206280"/>
    <property type="gene ID" value="CapteG206280"/>
</dbReference>
<dbReference type="InterPro" id="IPR016186">
    <property type="entry name" value="C-type_lectin-like/link_sf"/>
</dbReference>
<dbReference type="PANTHER" id="PTHR22803">
    <property type="entry name" value="MANNOSE, PHOSPHOLIPASE, LECTIN RECEPTOR RELATED"/>
    <property type="match status" value="1"/>
</dbReference>
<evidence type="ECO:0000259" key="4">
    <source>
        <dbReference type="PROSITE" id="PS50041"/>
    </source>
</evidence>
<name>R7TU51_CAPTE</name>
<evidence type="ECO:0000313" key="5">
    <source>
        <dbReference type="EMBL" id="ELT94550.1"/>
    </source>
</evidence>
<dbReference type="InterPro" id="IPR016187">
    <property type="entry name" value="CTDL_fold"/>
</dbReference>
<evidence type="ECO:0000313" key="6">
    <source>
        <dbReference type="EnsemblMetazoa" id="CapteP206280"/>
    </source>
</evidence>
<keyword evidence="3" id="KW-1133">Transmembrane helix</keyword>
<keyword evidence="1" id="KW-1015">Disulfide bond</keyword>
<dbReference type="SUPFAM" id="SSF56436">
    <property type="entry name" value="C-type lectin-like"/>
    <property type="match status" value="1"/>
</dbReference>
<dbReference type="InterPro" id="IPR018378">
    <property type="entry name" value="C-type_lectin_CS"/>
</dbReference>
<reference evidence="5 7" key="2">
    <citation type="journal article" date="2013" name="Nature">
        <title>Insights into bilaterian evolution from three spiralian genomes.</title>
        <authorList>
            <person name="Simakov O."/>
            <person name="Marletaz F."/>
            <person name="Cho S.J."/>
            <person name="Edsinger-Gonzales E."/>
            <person name="Havlak P."/>
            <person name="Hellsten U."/>
            <person name="Kuo D.H."/>
            <person name="Larsson T."/>
            <person name="Lv J."/>
            <person name="Arendt D."/>
            <person name="Savage R."/>
            <person name="Osoegawa K."/>
            <person name="de Jong P."/>
            <person name="Grimwood J."/>
            <person name="Chapman J.A."/>
            <person name="Shapiro H."/>
            <person name="Aerts A."/>
            <person name="Otillar R.P."/>
            <person name="Terry A.Y."/>
            <person name="Boore J.L."/>
            <person name="Grigoriev I.V."/>
            <person name="Lindberg D.R."/>
            <person name="Seaver E.C."/>
            <person name="Weisblat D.A."/>
            <person name="Putnam N.H."/>
            <person name="Rokhsar D.S."/>
        </authorList>
    </citation>
    <scope>NUCLEOTIDE SEQUENCE</scope>
    <source>
        <strain evidence="5 7">I ESC-2004</strain>
    </source>
</reference>
<keyword evidence="7" id="KW-1185">Reference proteome</keyword>
<evidence type="ECO:0000256" key="2">
    <source>
        <dbReference type="SAM" id="MobiDB-lite"/>
    </source>
</evidence>
<evidence type="ECO:0000313" key="7">
    <source>
        <dbReference type="Proteomes" id="UP000014760"/>
    </source>
</evidence>
<gene>
    <name evidence="5" type="ORF">CAPTEDRAFT_206280</name>
</gene>
<dbReference type="InterPro" id="IPR050111">
    <property type="entry name" value="C-type_lectin/snaclec_domain"/>
</dbReference>
<feature type="region of interest" description="Disordered" evidence="2">
    <location>
        <begin position="115"/>
        <end position="145"/>
    </location>
</feature>
<reference evidence="6" key="3">
    <citation type="submission" date="2015-06" db="UniProtKB">
        <authorList>
            <consortium name="EnsemblMetazoa"/>
        </authorList>
    </citation>
    <scope>IDENTIFICATION</scope>
</reference>
<organism evidence="5">
    <name type="scientific">Capitella teleta</name>
    <name type="common">Polychaete worm</name>
    <dbReference type="NCBI Taxonomy" id="283909"/>
    <lineage>
        <taxon>Eukaryota</taxon>
        <taxon>Metazoa</taxon>
        <taxon>Spiralia</taxon>
        <taxon>Lophotrochozoa</taxon>
        <taxon>Annelida</taxon>
        <taxon>Polychaeta</taxon>
        <taxon>Sedentaria</taxon>
        <taxon>Scolecida</taxon>
        <taxon>Capitellidae</taxon>
        <taxon>Capitella</taxon>
    </lineage>
</organism>
<dbReference type="PROSITE" id="PS50041">
    <property type="entry name" value="C_TYPE_LECTIN_2"/>
    <property type="match status" value="1"/>
</dbReference>
<dbReference type="EMBL" id="AMQN01012222">
    <property type="status" value="NOT_ANNOTATED_CDS"/>
    <property type="molecule type" value="Genomic_DNA"/>
</dbReference>
<keyword evidence="3" id="KW-0812">Transmembrane</keyword>
<reference evidence="7" key="1">
    <citation type="submission" date="2012-12" db="EMBL/GenBank/DDBJ databases">
        <authorList>
            <person name="Hellsten U."/>
            <person name="Grimwood J."/>
            <person name="Chapman J.A."/>
            <person name="Shapiro H."/>
            <person name="Aerts A."/>
            <person name="Otillar R.P."/>
            <person name="Terry A.Y."/>
            <person name="Boore J.L."/>
            <person name="Simakov O."/>
            <person name="Marletaz F."/>
            <person name="Cho S.-J."/>
            <person name="Edsinger-Gonzales E."/>
            <person name="Havlak P."/>
            <person name="Kuo D.-H."/>
            <person name="Larsson T."/>
            <person name="Lv J."/>
            <person name="Arendt D."/>
            <person name="Savage R."/>
            <person name="Osoegawa K."/>
            <person name="de Jong P."/>
            <person name="Lindberg D.R."/>
            <person name="Seaver E.C."/>
            <person name="Weisblat D.A."/>
            <person name="Putnam N.H."/>
            <person name="Grigoriev I.V."/>
            <person name="Rokhsar D.S."/>
        </authorList>
    </citation>
    <scope>NUCLEOTIDE SEQUENCE</scope>
    <source>
        <strain evidence="7">I ESC-2004</strain>
    </source>
</reference>
<evidence type="ECO:0000256" key="1">
    <source>
        <dbReference type="ARBA" id="ARBA00023157"/>
    </source>
</evidence>
<feature type="compositionally biased region" description="Low complexity" evidence="2">
    <location>
        <begin position="115"/>
        <end position="142"/>
    </location>
</feature>
<proteinExistence type="predicted"/>
<dbReference type="EMBL" id="KB309380">
    <property type="protein sequence ID" value="ELT94550.1"/>
    <property type="molecule type" value="Genomic_DNA"/>
</dbReference>